<dbReference type="GO" id="GO:0005886">
    <property type="term" value="C:plasma membrane"/>
    <property type="evidence" value="ECO:0007669"/>
    <property type="project" value="TreeGrafter"/>
</dbReference>
<dbReference type="RefSeq" id="WP_078476371.1">
    <property type="nucleotide sequence ID" value="NZ_MPRK01000032.1"/>
</dbReference>
<evidence type="ECO:0000256" key="5">
    <source>
        <dbReference type="ARBA" id="ARBA00023136"/>
    </source>
</evidence>
<evidence type="ECO:0000256" key="6">
    <source>
        <dbReference type="SAM" id="Phobius"/>
    </source>
</evidence>
<evidence type="ECO:0000313" key="7">
    <source>
        <dbReference type="EMBL" id="OOZ42494.1"/>
    </source>
</evidence>
<dbReference type="AlphaFoldDB" id="A0A1T2LBT2"/>
<organism evidence="7 8">
    <name type="scientific">Solemya elarraichensis gill symbiont</name>
    <dbReference type="NCBI Taxonomy" id="1918949"/>
    <lineage>
        <taxon>Bacteria</taxon>
        <taxon>Pseudomonadati</taxon>
        <taxon>Pseudomonadota</taxon>
        <taxon>Gammaproteobacteria</taxon>
        <taxon>sulfur-oxidizing symbionts</taxon>
    </lineage>
</organism>
<feature type="transmembrane region" description="Helical" evidence="6">
    <location>
        <begin position="76"/>
        <end position="93"/>
    </location>
</feature>
<evidence type="ECO:0008006" key="9">
    <source>
        <dbReference type="Google" id="ProtNLM"/>
    </source>
</evidence>
<keyword evidence="5 6" id="KW-0472">Membrane</keyword>
<evidence type="ECO:0000256" key="4">
    <source>
        <dbReference type="ARBA" id="ARBA00022989"/>
    </source>
</evidence>
<keyword evidence="4 6" id="KW-1133">Transmembrane helix</keyword>
<dbReference type="Proteomes" id="UP000190198">
    <property type="component" value="Unassembled WGS sequence"/>
</dbReference>
<comment type="subcellular location">
    <subcellularLocation>
        <location evidence="1">Membrane</location>
        <topology evidence="1">Multi-pass membrane protein</topology>
    </subcellularLocation>
</comment>
<dbReference type="PANTHER" id="PTHR43461">
    <property type="entry name" value="TRANSMEMBRANE PROTEIN 256"/>
    <property type="match status" value="1"/>
</dbReference>
<comment type="caution">
    <text evidence="7">The sequence shown here is derived from an EMBL/GenBank/DDBJ whole genome shotgun (WGS) entry which is preliminary data.</text>
</comment>
<dbReference type="PANTHER" id="PTHR43461:SF1">
    <property type="entry name" value="TRANSMEMBRANE PROTEIN 256"/>
    <property type="match status" value="1"/>
</dbReference>
<accession>A0A1T2LBT2</accession>
<feature type="transmembrane region" description="Helical" evidence="6">
    <location>
        <begin position="7"/>
        <end position="28"/>
    </location>
</feature>
<comment type="similarity">
    <text evidence="2">Belongs to the UPF0382 family.</text>
</comment>
<dbReference type="InterPro" id="IPR006696">
    <property type="entry name" value="DUF423"/>
</dbReference>
<keyword evidence="3 6" id="KW-0812">Transmembrane</keyword>
<evidence type="ECO:0000256" key="2">
    <source>
        <dbReference type="ARBA" id="ARBA00009694"/>
    </source>
</evidence>
<protein>
    <recommendedName>
        <fullName evidence="9">DUF423 domain-containing protein</fullName>
    </recommendedName>
</protein>
<reference evidence="7 8" key="1">
    <citation type="submission" date="2016-11" db="EMBL/GenBank/DDBJ databases">
        <title>Mixed transmission modes and dynamic genome evolution in an obligate animal-bacterial symbiosis.</title>
        <authorList>
            <person name="Russell S.L."/>
            <person name="Corbett-Detig R.B."/>
            <person name="Cavanaugh C.M."/>
        </authorList>
    </citation>
    <scope>NUCLEOTIDE SEQUENCE [LARGE SCALE GENOMIC DNA]</scope>
    <source>
        <strain evidence="7">Sp-SM6</strain>
    </source>
</reference>
<dbReference type="OrthoDB" id="9802121at2"/>
<name>A0A1T2LBT2_9GAMM</name>
<evidence type="ECO:0000256" key="3">
    <source>
        <dbReference type="ARBA" id="ARBA00022692"/>
    </source>
</evidence>
<gene>
    <name evidence="7" type="ORF">BOW52_02955</name>
</gene>
<dbReference type="EMBL" id="MPRK01000032">
    <property type="protein sequence ID" value="OOZ42494.1"/>
    <property type="molecule type" value="Genomic_DNA"/>
</dbReference>
<feature type="transmembrane region" description="Helical" evidence="6">
    <location>
        <begin position="99"/>
        <end position="120"/>
    </location>
</feature>
<dbReference type="Pfam" id="PF04241">
    <property type="entry name" value="DUF423"/>
    <property type="match status" value="1"/>
</dbReference>
<evidence type="ECO:0000313" key="8">
    <source>
        <dbReference type="Proteomes" id="UP000190198"/>
    </source>
</evidence>
<evidence type="ECO:0000256" key="1">
    <source>
        <dbReference type="ARBA" id="ARBA00004141"/>
    </source>
</evidence>
<sequence>MNRHARQLITLGAINGFLAVALGAFGAHGLKSIATQQQLAWFGTGTDYHMVHALAILLCGVIAMQMDNRSLVRIGYLFQSGILIFCGTLYLMALGAPTWLGAITPIGGTLLLVAWAWLAWNTSQASRAR</sequence>
<keyword evidence="8" id="KW-1185">Reference proteome</keyword>
<proteinExistence type="inferred from homology"/>
<feature type="transmembrane region" description="Helical" evidence="6">
    <location>
        <begin position="48"/>
        <end position="64"/>
    </location>
</feature>